<keyword evidence="1" id="KW-0812">Transmembrane</keyword>
<feature type="transmembrane region" description="Helical" evidence="1">
    <location>
        <begin position="447"/>
        <end position="466"/>
    </location>
</feature>
<organism evidence="3 4">
    <name type="scientific">Metallumcola ferriviriculae</name>
    <dbReference type="NCBI Taxonomy" id="3039180"/>
    <lineage>
        <taxon>Bacteria</taxon>
        <taxon>Bacillati</taxon>
        <taxon>Bacillota</taxon>
        <taxon>Clostridia</taxon>
        <taxon>Neomoorellales</taxon>
        <taxon>Desulfitibacteraceae</taxon>
        <taxon>Metallumcola</taxon>
    </lineage>
</organism>
<feature type="transmembrane region" description="Helical" evidence="1">
    <location>
        <begin position="313"/>
        <end position="335"/>
    </location>
</feature>
<protein>
    <submittedName>
        <fullName evidence="3">HDIG domain-containing protein</fullName>
    </submittedName>
</protein>
<name>A0AAU0UK57_9FIRM</name>
<keyword evidence="1" id="KW-0472">Membrane</keyword>
<feature type="domain" description="HD" evidence="2">
    <location>
        <begin position="499"/>
        <end position="647"/>
    </location>
</feature>
<dbReference type="PROSITE" id="PS51831">
    <property type="entry name" value="HD"/>
    <property type="match status" value="1"/>
</dbReference>
<dbReference type="Gene3D" id="1.10.3210.10">
    <property type="entry name" value="Hypothetical protein af1432"/>
    <property type="match status" value="1"/>
</dbReference>
<keyword evidence="1" id="KW-1133">Transmembrane helix</keyword>
<dbReference type="SUPFAM" id="SSF109604">
    <property type="entry name" value="HD-domain/PDEase-like"/>
    <property type="match status" value="1"/>
</dbReference>
<dbReference type="InterPro" id="IPR003607">
    <property type="entry name" value="HD/PDEase_dom"/>
</dbReference>
<dbReference type="Pfam" id="PF07697">
    <property type="entry name" value="7TMR-HDED"/>
    <property type="match status" value="1"/>
</dbReference>
<dbReference type="EMBL" id="CP121694">
    <property type="protein sequence ID" value="WRO21280.1"/>
    <property type="molecule type" value="Genomic_DNA"/>
</dbReference>
<dbReference type="InterPro" id="IPR011621">
    <property type="entry name" value="Metal-dep_PHydrolase_7TM_intra"/>
</dbReference>
<dbReference type="InterPro" id="IPR011624">
    <property type="entry name" value="Metal-dep_PHydrolase_7TM_extra"/>
</dbReference>
<accession>A0AAU0UK57</accession>
<keyword evidence="4" id="KW-1185">Reference proteome</keyword>
<dbReference type="PANTHER" id="PTHR36442">
    <property type="entry name" value="CYCLIC-DI-AMP PHOSPHODIESTERASE PGPH"/>
    <property type="match status" value="1"/>
</dbReference>
<dbReference type="AlphaFoldDB" id="A0AAU0UK57"/>
<dbReference type="PANTHER" id="PTHR36442:SF1">
    <property type="entry name" value="CYCLIC-DI-AMP PHOSPHODIESTERASE PGPH"/>
    <property type="match status" value="1"/>
</dbReference>
<evidence type="ECO:0000259" key="2">
    <source>
        <dbReference type="PROSITE" id="PS51831"/>
    </source>
</evidence>
<dbReference type="SMART" id="SM00471">
    <property type="entry name" value="HDc"/>
    <property type="match status" value="1"/>
</dbReference>
<dbReference type="InterPro" id="IPR006674">
    <property type="entry name" value="HD_domain"/>
</dbReference>
<dbReference type="Pfam" id="PF07698">
    <property type="entry name" value="7TM-7TMR_HD"/>
    <property type="match status" value="1"/>
</dbReference>
<dbReference type="NCBIfam" id="TIGR00277">
    <property type="entry name" value="HDIG"/>
    <property type="match status" value="1"/>
</dbReference>
<dbReference type="InterPro" id="IPR006675">
    <property type="entry name" value="HDIG_dom"/>
</dbReference>
<evidence type="ECO:0000256" key="1">
    <source>
        <dbReference type="SAM" id="Phobius"/>
    </source>
</evidence>
<feature type="transmembrane region" description="Helical" evidence="1">
    <location>
        <begin position="341"/>
        <end position="361"/>
    </location>
</feature>
<evidence type="ECO:0000313" key="3">
    <source>
        <dbReference type="EMBL" id="WRO21280.1"/>
    </source>
</evidence>
<feature type="transmembrane region" description="Helical" evidence="1">
    <location>
        <begin position="418"/>
        <end position="441"/>
    </location>
</feature>
<dbReference type="KEGG" id="dbc:MFMK1_001083"/>
<feature type="transmembrane region" description="Helical" evidence="1">
    <location>
        <begin position="366"/>
        <end position="382"/>
    </location>
</feature>
<proteinExistence type="predicted"/>
<evidence type="ECO:0000313" key="4">
    <source>
        <dbReference type="Proteomes" id="UP001329915"/>
    </source>
</evidence>
<dbReference type="Pfam" id="PF01966">
    <property type="entry name" value="HD"/>
    <property type="match status" value="1"/>
</dbReference>
<gene>
    <name evidence="3" type="ORF">MFMK1_001083</name>
</gene>
<dbReference type="InterPro" id="IPR052722">
    <property type="entry name" value="PgpH_phosphodiesterase"/>
</dbReference>
<dbReference type="CDD" id="cd00077">
    <property type="entry name" value="HDc"/>
    <property type="match status" value="1"/>
</dbReference>
<reference evidence="3 4" key="1">
    <citation type="submission" date="2023-04" db="EMBL/GenBank/DDBJ databases">
        <authorList>
            <person name="Hsu D."/>
        </authorList>
    </citation>
    <scope>NUCLEOTIDE SEQUENCE [LARGE SCALE GENOMIC DNA]</scope>
    <source>
        <strain evidence="3 4">MK1</strain>
    </source>
</reference>
<sequence length="733" mass="80823">MVRNKFWKKKIQFPIIRMYRHVTARRVILGALFFIITALILGVNFNAERVALKEGQPSPKDFFAQQSIVYESQALTDQARTEAEVAVPPEYRVDKSVLETVDKQINDVFNKLISLKNSAATDAPGEPQAVSRESYRAVLGVDFQQDTYAALNEASPDSLVNLAAEIKDNVRRYMRDGIQKEAIPAVKENIIQATTALPVADNLIPLAQVVVSALDFQANLVFDAQATLAKKEEARRQVAPVVVTIRKNQKIVGKGDIVTAANIETLQHLGMLRVKSPYARFAGILLFVMVMYALIGLYIYFYRREVYEKDRQFNLLGLIIVTTLVIAKTVSAISIGGQAEIAVLVGYLVPVAAGSMLISILLDNKLAIFVTVILSIFVGMINGGQLQFAVGALVGGVVGVFSVSRLSQRSDLAKASIYIMLANILTIISLGLISKMSWVGLLTGSGLAVSNGVLSSVLTIGLLPFLESAFHITTPIKLLELSNPNQPLLKRMLVEAPGTYHHSIMVGNMAEAAADAVGVDSLLARVGAYYHDIGKLKRPYFFTENQLTQNNPHDRLAPTLSTLIINSHVKDGVEMAEQHALPDVIRDIVRQHHGSSMIGFFYRKAIESCEKEEDQANISPEDFRYETPKPQTKEAAIVMLADGVEAGVRSKQKLNPGKMEGFVRQVIKDRFDDGQLEECDLTFKELDIIAQAFVKILSGIFHTRIEYPDSVLKEIEKGKDKNGNPYPKPADRD</sequence>
<feature type="transmembrane region" description="Helical" evidence="1">
    <location>
        <begin position="281"/>
        <end position="301"/>
    </location>
</feature>
<dbReference type="Proteomes" id="UP001329915">
    <property type="component" value="Chromosome"/>
</dbReference>
<dbReference type="RefSeq" id="WP_366924131.1">
    <property type="nucleotide sequence ID" value="NZ_CP121694.1"/>
</dbReference>